<proteinExistence type="predicted"/>
<reference evidence="2 3" key="1">
    <citation type="submission" date="2019-08" db="EMBL/GenBank/DDBJ databases">
        <title>Deep-cultivation of Planctomycetes and their phenomic and genomic characterization uncovers novel biology.</title>
        <authorList>
            <person name="Wiegand S."/>
            <person name="Jogler M."/>
            <person name="Boedeker C."/>
            <person name="Pinto D."/>
            <person name="Vollmers J."/>
            <person name="Rivas-Marin E."/>
            <person name="Kohn T."/>
            <person name="Peeters S.H."/>
            <person name="Heuer A."/>
            <person name="Rast P."/>
            <person name="Oberbeckmann S."/>
            <person name="Bunk B."/>
            <person name="Jeske O."/>
            <person name="Meyerdierks A."/>
            <person name="Storesund J.E."/>
            <person name="Kallscheuer N."/>
            <person name="Luecker S."/>
            <person name="Lage O.M."/>
            <person name="Pohl T."/>
            <person name="Merkel B.J."/>
            <person name="Hornburger P."/>
            <person name="Mueller R.-W."/>
            <person name="Bruemmer F."/>
            <person name="Labrenz M."/>
            <person name="Spormann A.M."/>
            <person name="Op den Camp H."/>
            <person name="Overmann J."/>
            <person name="Amann R."/>
            <person name="Jetten M.S.M."/>
            <person name="Mascher T."/>
            <person name="Medema M.H."/>
            <person name="Devos D.P."/>
            <person name="Kaster A.-K."/>
            <person name="Ovreas L."/>
            <person name="Rohde M."/>
            <person name="Galperin M.Y."/>
            <person name="Jogler C."/>
        </authorList>
    </citation>
    <scope>NUCLEOTIDE SEQUENCE [LARGE SCALE GENOMIC DNA]</scope>
    <source>
        <strain evidence="2 3">DSM 8797</strain>
    </source>
</reference>
<dbReference type="GeneID" id="98649725"/>
<evidence type="ECO:0000313" key="3">
    <source>
        <dbReference type="Proteomes" id="UP000322887"/>
    </source>
</evidence>
<gene>
    <name evidence="2" type="ORF">GmarT_52860</name>
</gene>
<dbReference type="EMBL" id="CP042910">
    <property type="protein sequence ID" value="QEG19387.1"/>
    <property type="molecule type" value="Genomic_DNA"/>
</dbReference>
<accession>A0ABX5YUX9</accession>
<evidence type="ECO:0000313" key="2">
    <source>
        <dbReference type="EMBL" id="QEG19387.1"/>
    </source>
</evidence>
<feature type="domain" description="Transposase IS200-like" evidence="1">
    <location>
        <begin position="13"/>
        <end position="148"/>
    </location>
</feature>
<dbReference type="RefSeq" id="WP_002647171.1">
    <property type="nucleotide sequence ID" value="NZ_CP036353.1"/>
</dbReference>
<protein>
    <submittedName>
        <fullName evidence="2">Transposase IS200 like protein</fullName>
    </submittedName>
</protein>
<dbReference type="NCBIfam" id="NF047646">
    <property type="entry name" value="REP_Tyr_transpos"/>
    <property type="match status" value="1"/>
</dbReference>
<dbReference type="InterPro" id="IPR052715">
    <property type="entry name" value="RAYT_transposase"/>
</dbReference>
<dbReference type="Gene3D" id="3.30.70.1290">
    <property type="entry name" value="Transposase IS200-like"/>
    <property type="match status" value="1"/>
</dbReference>
<dbReference type="Proteomes" id="UP000322887">
    <property type="component" value="Chromosome"/>
</dbReference>
<sequence>MKKPRKQIKHFHEPGDLHELTFSCYQRKPLLTNQDWNKLLCQSIDRALKSQKFRLISFVIMPEHLHLFVYPVGNECRIDRFLAAIKRPFSYRIKEQLVQLNSPLLNHLTTTANSGKNVFHFWQKGPGYDRNLTGRQAVLAAINYIHQNPVQRKLVRNMSDWKWSSARWYESDGNTVDPDLPVIHGLPWDFFATASVE</sequence>
<dbReference type="InterPro" id="IPR036515">
    <property type="entry name" value="Transposase_17_sf"/>
</dbReference>
<name>A0ABX5YUX9_9PLAN</name>
<dbReference type="SUPFAM" id="SSF143422">
    <property type="entry name" value="Transposase IS200-like"/>
    <property type="match status" value="1"/>
</dbReference>
<dbReference type="PANTHER" id="PTHR36966:SF1">
    <property type="entry name" value="REP-ASSOCIATED TYROSINE TRANSPOSASE"/>
    <property type="match status" value="1"/>
</dbReference>
<evidence type="ECO:0000259" key="1">
    <source>
        <dbReference type="SMART" id="SM01321"/>
    </source>
</evidence>
<dbReference type="PANTHER" id="PTHR36966">
    <property type="entry name" value="REP-ASSOCIATED TYROSINE TRANSPOSASE"/>
    <property type="match status" value="1"/>
</dbReference>
<dbReference type="Pfam" id="PF01797">
    <property type="entry name" value="Y1_Tnp"/>
    <property type="match status" value="1"/>
</dbReference>
<keyword evidence="3" id="KW-1185">Reference proteome</keyword>
<organism evidence="2 3">
    <name type="scientific">Gimesia maris</name>
    <dbReference type="NCBI Taxonomy" id="122"/>
    <lineage>
        <taxon>Bacteria</taxon>
        <taxon>Pseudomonadati</taxon>
        <taxon>Planctomycetota</taxon>
        <taxon>Planctomycetia</taxon>
        <taxon>Planctomycetales</taxon>
        <taxon>Planctomycetaceae</taxon>
        <taxon>Gimesia</taxon>
    </lineage>
</organism>
<dbReference type="SMART" id="SM01321">
    <property type="entry name" value="Y1_Tnp"/>
    <property type="match status" value="1"/>
</dbReference>
<dbReference type="InterPro" id="IPR002686">
    <property type="entry name" value="Transposase_17"/>
</dbReference>